<dbReference type="Pfam" id="PF13377">
    <property type="entry name" value="Peripla_BP_3"/>
    <property type="match status" value="1"/>
</dbReference>
<dbReference type="PROSITE" id="PS00356">
    <property type="entry name" value="HTH_LACI_1"/>
    <property type="match status" value="1"/>
</dbReference>
<dbReference type="InterPro" id="IPR010982">
    <property type="entry name" value="Lambda_DNA-bd_dom_sf"/>
</dbReference>
<dbReference type="PROSITE" id="PS50932">
    <property type="entry name" value="HTH_LACI_2"/>
    <property type="match status" value="1"/>
</dbReference>
<keyword evidence="2" id="KW-0238">DNA-binding</keyword>
<dbReference type="GO" id="GO:0003700">
    <property type="term" value="F:DNA-binding transcription factor activity"/>
    <property type="evidence" value="ECO:0007669"/>
    <property type="project" value="TreeGrafter"/>
</dbReference>
<evidence type="ECO:0000313" key="6">
    <source>
        <dbReference type="Proteomes" id="UP000198604"/>
    </source>
</evidence>
<dbReference type="Proteomes" id="UP000198604">
    <property type="component" value="Unassembled WGS sequence"/>
</dbReference>
<name>A0A0E4H408_9STRE</name>
<keyword evidence="1" id="KW-0805">Transcription regulation</keyword>
<dbReference type="SUPFAM" id="SSF53822">
    <property type="entry name" value="Periplasmic binding protein-like I"/>
    <property type="match status" value="1"/>
</dbReference>
<evidence type="ECO:0000256" key="1">
    <source>
        <dbReference type="ARBA" id="ARBA00023015"/>
    </source>
</evidence>
<organism evidence="5 6">
    <name type="scientific">Streptococcus varani</name>
    <dbReference type="NCBI Taxonomy" id="1608583"/>
    <lineage>
        <taxon>Bacteria</taxon>
        <taxon>Bacillati</taxon>
        <taxon>Bacillota</taxon>
        <taxon>Bacilli</taxon>
        <taxon>Lactobacillales</taxon>
        <taxon>Streptococcaceae</taxon>
        <taxon>Streptococcus</taxon>
    </lineage>
</organism>
<dbReference type="STRING" id="1608583.BN1356_01236"/>
<evidence type="ECO:0000256" key="2">
    <source>
        <dbReference type="ARBA" id="ARBA00023125"/>
    </source>
</evidence>
<dbReference type="CDD" id="cd06267">
    <property type="entry name" value="PBP1_LacI_sugar_binding-like"/>
    <property type="match status" value="1"/>
</dbReference>
<protein>
    <submittedName>
        <fullName evidence="5">Transcriptional regulator</fullName>
    </submittedName>
</protein>
<evidence type="ECO:0000256" key="3">
    <source>
        <dbReference type="ARBA" id="ARBA00023163"/>
    </source>
</evidence>
<dbReference type="CDD" id="cd01392">
    <property type="entry name" value="HTH_LacI"/>
    <property type="match status" value="1"/>
</dbReference>
<dbReference type="EMBL" id="CTEN01000002">
    <property type="protein sequence ID" value="CQR24883.1"/>
    <property type="molecule type" value="Genomic_DNA"/>
</dbReference>
<keyword evidence="6" id="KW-1185">Reference proteome</keyword>
<dbReference type="Pfam" id="PF00356">
    <property type="entry name" value="LacI"/>
    <property type="match status" value="1"/>
</dbReference>
<dbReference type="RefSeq" id="WP_093650474.1">
    <property type="nucleotide sequence ID" value="NZ_CTEN01000002.1"/>
</dbReference>
<gene>
    <name evidence="5" type="ORF">BN1356_01236</name>
</gene>
<dbReference type="InterPro" id="IPR046335">
    <property type="entry name" value="LacI/GalR-like_sensor"/>
</dbReference>
<dbReference type="SUPFAM" id="SSF47413">
    <property type="entry name" value="lambda repressor-like DNA-binding domains"/>
    <property type="match status" value="1"/>
</dbReference>
<dbReference type="Gene3D" id="3.40.50.2300">
    <property type="match status" value="2"/>
</dbReference>
<dbReference type="PANTHER" id="PTHR30146">
    <property type="entry name" value="LACI-RELATED TRANSCRIPTIONAL REPRESSOR"/>
    <property type="match status" value="1"/>
</dbReference>
<proteinExistence type="predicted"/>
<dbReference type="AlphaFoldDB" id="A0A0E4H408"/>
<feature type="domain" description="HTH lacI-type" evidence="4">
    <location>
        <begin position="3"/>
        <end position="57"/>
    </location>
</feature>
<sequence>MSASITDVAKKANVSVTTVSRAINDHPYVSDKTKKRIRKAMQELNYYPNNIAQQLRGQKTKLIGVTVSFITNQFFAYLVDAIEKKAKQMGYRLIILQTSESPELEDFYLDLIAKKQMDGIIVTSIGQATPKLKNLISEGKVVLCNRYLGDEPLDMIRIDEEEACYQGTKLLIEKGHERIAFCTGNHRPPSPSDKRYKGFMKAMDEAGLPFNHRHYFKKTMGIDGGRSFAQAWLKMKRNRPTAVFSNGDMTAAGIISEVQKHDYRVPEDLAVLGFDDQPIAELTTPAITTIAQPIEEMGELATEILINSLEGNEVPNCRLLKTELVIRDSL</sequence>
<accession>A0A0E4H408</accession>
<dbReference type="Gene3D" id="1.10.260.40">
    <property type="entry name" value="lambda repressor-like DNA-binding domains"/>
    <property type="match status" value="1"/>
</dbReference>
<dbReference type="OrthoDB" id="9775106at2"/>
<dbReference type="GO" id="GO:0000976">
    <property type="term" value="F:transcription cis-regulatory region binding"/>
    <property type="evidence" value="ECO:0007669"/>
    <property type="project" value="TreeGrafter"/>
</dbReference>
<evidence type="ECO:0000259" key="4">
    <source>
        <dbReference type="PROSITE" id="PS50932"/>
    </source>
</evidence>
<reference evidence="6" key="1">
    <citation type="submission" date="2015-03" db="EMBL/GenBank/DDBJ databases">
        <authorList>
            <person name="Urmite Genomes"/>
        </authorList>
    </citation>
    <scope>NUCLEOTIDE SEQUENCE [LARGE SCALE GENOMIC DNA]</scope>
    <source>
        <strain evidence="6">FF10</strain>
    </source>
</reference>
<dbReference type="InterPro" id="IPR000843">
    <property type="entry name" value="HTH_LacI"/>
</dbReference>
<dbReference type="PANTHER" id="PTHR30146:SF136">
    <property type="entry name" value="NTD BIOSYNTHESIS OPERON REGULATOR NTDR"/>
    <property type="match status" value="1"/>
</dbReference>
<dbReference type="InterPro" id="IPR028082">
    <property type="entry name" value="Peripla_BP_I"/>
</dbReference>
<dbReference type="SMART" id="SM00354">
    <property type="entry name" value="HTH_LACI"/>
    <property type="match status" value="1"/>
</dbReference>
<evidence type="ECO:0000313" key="5">
    <source>
        <dbReference type="EMBL" id="CQR24883.1"/>
    </source>
</evidence>
<keyword evidence="3" id="KW-0804">Transcription</keyword>